<dbReference type="Pfam" id="PF01904">
    <property type="entry name" value="DUF72"/>
    <property type="match status" value="1"/>
</dbReference>
<accession>A0A1I6A2B1</accession>
<dbReference type="EMBL" id="FOXX01000005">
    <property type="protein sequence ID" value="SFQ62874.1"/>
    <property type="molecule type" value="Genomic_DNA"/>
</dbReference>
<proteinExistence type="predicted"/>
<evidence type="ECO:0000313" key="1">
    <source>
        <dbReference type="EMBL" id="SFQ62874.1"/>
    </source>
</evidence>
<dbReference type="SUPFAM" id="SSF117396">
    <property type="entry name" value="TM1631-like"/>
    <property type="match status" value="1"/>
</dbReference>
<dbReference type="PANTHER" id="PTHR30348">
    <property type="entry name" value="UNCHARACTERIZED PROTEIN YECE"/>
    <property type="match status" value="1"/>
</dbReference>
<dbReference type="PANTHER" id="PTHR30348:SF13">
    <property type="entry name" value="UPF0759 PROTEIN YUNF"/>
    <property type="match status" value="1"/>
</dbReference>
<evidence type="ECO:0000313" key="2">
    <source>
        <dbReference type="Proteomes" id="UP000182762"/>
    </source>
</evidence>
<sequence length="293" mass="33956">MVWGFDMIQIGVTGWGDHDSLYPAGTRSNEKLEVYSGHFPIVEVDSSFYAVQHSSTFEKWVAQTPKSFGFIVKAYQGMTGHLKEEIPFESKEEMFEKFKLSISPLIKAGKLKAVLFQYPPWFRCEKASVNLLNYTKKMMGSIPIAIEFRNKTWFEGEMRERTISYLKENGWIHTVCDEPQLQSGEGYVPIVPKATSKELTIIRFHGRNSAGWTRGNRSNAEWRKVRCLYRYNEKELVEWKNRLEEMKKETKEICLLFNNNSAGDAADNAKQMIDLLNLEYEGLAPKQLDFFDL</sequence>
<protein>
    <submittedName>
        <fullName evidence="1">Uncharacterized conserved protein YecE, DUF72 family</fullName>
    </submittedName>
</protein>
<keyword evidence="2" id="KW-1185">Reference proteome</keyword>
<reference evidence="1 2" key="1">
    <citation type="submission" date="2016-10" db="EMBL/GenBank/DDBJ databases">
        <authorList>
            <person name="Varghese N."/>
            <person name="Submissions S."/>
        </authorList>
    </citation>
    <scope>NUCLEOTIDE SEQUENCE [LARGE SCALE GENOMIC DNA]</scope>
    <source>
        <strain evidence="1 2">DSM 13796</strain>
    </source>
</reference>
<dbReference type="Proteomes" id="UP000182762">
    <property type="component" value="Unassembled WGS sequence"/>
</dbReference>
<organism evidence="1 2">
    <name type="scientific">Priestia endophytica DSM 13796</name>
    <dbReference type="NCBI Taxonomy" id="1121089"/>
    <lineage>
        <taxon>Bacteria</taxon>
        <taxon>Bacillati</taxon>
        <taxon>Bacillota</taxon>
        <taxon>Bacilli</taxon>
        <taxon>Bacillales</taxon>
        <taxon>Bacillaceae</taxon>
        <taxon>Priestia</taxon>
    </lineage>
</organism>
<dbReference type="InterPro" id="IPR036520">
    <property type="entry name" value="UPF0759_sf"/>
</dbReference>
<comment type="caution">
    <text evidence="1">The sequence shown here is derived from an EMBL/GenBank/DDBJ whole genome shotgun (WGS) entry which is preliminary data.</text>
</comment>
<name>A0A1I6A2B1_9BACI</name>
<dbReference type="InterPro" id="IPR002763">
    <property type="entry name" value="DUF72"/>
</dbReference>
<dbReference type="Gene3D" id="3.20.20.410">
    <property type="entry name" value="Protein of unknown function UPF0759"/>
    <property type="match status" value="1"/>
</dbReference>
<gene>
    <name evidence="1" type="ORF">SAMN02745910_02458</name>
</gene>